<feature type="transmembrane region" description="Helical" evidence="2">
    <location>
        <begin position="498"/>
        <end position="518"/>
    </location>
</feature>
<keyword evidence="2" id="KW-0472">Membrane</keyword>
<keyword evidence="4" id="KW-1185">Reference proteome</keyword>
<dbReference type="Gene3D" id="3.40.1110.10">
    <property type="entry name" value="Calcium-transporting ATPase, cytoplasmic domain N"/>
    <property type="match status" value="1"/>
</dbReference>
<name>U2M753_9FIRM</name>
<dbReference type="Proteomes" id="UP000016662">
    <property type="component" value="Unassembled WGS sequence"/>
</dbReference>
<keyword evidence="2" id="KW-0812">Transmembrane</keyword>
<feature type="transmembrane region" description="Helical" evidence="2">
    <location>
        <begin position="524"/>
        <end position="548"/>
    </location>
</feature>
<sequence length="857" mass="93820">MRTPPPLQGRLVSGSFRASAATIIFGESLLKFSQECIMADHKFTLEEILNEYSADGKRSGIRHTSEQPLSRGTLETEKLVNAATSERPLSRERAGYDTVAPPPENAEELVDIKSTISHIKASKAAQAAQEADAAPVLRERFPTQHLRRENVSFVNAAGAGRYQASYTETGDSGYDGAVKLMEEDTAAPQRHRPNVRQMEDSTRAREKKKKRRRNVPDSAYLKESVTGEFQRAEPVGTDEEPPVSRRHWEEEQDYYYQGSQQTSRFRPVRQRVRSHTFGADAEKRQPDNLELVKKTLENLRNVVFFRFIAVLVLTVAGAVLACTEVLGNGAFTALVTPRGYGIIQLALGLLGLGVMFPTVKNGLWNLLRFHADSDSMAVLPLVPALLGAVCVVISPDVLAMDTVHLYVPCALLALFCNIIGRLLMVRRALRNVNVISREGQKRVLSYVSQEETAELLTRGVLHDIPIVTAVRKADGLCDILRYSYSTDMADGLCRTMTPICGIVTLLIAVGMTLIRMGTAVGMPWISFLCSMLALLQTASCCTASALVVNLPLERESRRAAASNSAMLGYQSVDDFFDTNALLVEANDLFPKGSVQIEGMKVFSGAKVDDVLLDAASLVHHGDSMLQGAFAEMIPDVGTLLPVDEFVCEDGQGFCGWIANQRVLFGSREMMANHNIEGLPTKTREAELAEGNGDVLYLSVSGMLAALFSIRITADPHVKRQMQALRQERVALILRSVDCSVSLRRLSALFDFPESYLKIIPTSMHHLFQRETGGLGCVSASMTVGDSGFGAGALLLGARRVRRAAVIGVILLVVAGLLGLSLAMIHVVTGAYEKMTAYFFLIYHVILTVVTALAVRLR</sequence>
<dbReference type="PATRIC" id="fig|411473.3.peg.46"/>
<proteinExistence type="predicted"/>
<reference evidence="3 4" key="1">
    <citation type="submission" date="2013-07" db="EMBL/GenBank/DDBJ databases">
        <authorList>
            <person name="Weinstock G."/>
            <person name="Sodergren E."/>
            <person name="Wylie T."/>
            <person name="Fulton L."/>
            <person name="Fulton R."/>
            <person name="Fronick C."/>
            <person name="O'Laughlin M."/>
            <person name="Godfrey J."/>
            <person name="Miner T."/>
            <person name="Herter B."/>
            <person name="Appelbaum E."/>
            <person name="Cordes M."/>
            <person name="Lek S."/>
            <person name="Wollam A."/>
            <person name="Pepin K.H."/>
            <person name="Palsikar V.B."/>
            <person name="Mitreva M."/>
            <person name="Wilson R.K."/>
        </authorList>
    </citation>
    <scope>NUCLEOTIDE SEQUENCE [LARGE SCALE GENOMIC DNA]</scope>
    <source>
        <strain evidence="3 4">ATCC 27760</strain>
    </source>
</reference>
<dbReference type="InterPro" id="IPR023214">
    <property type="entry name" value="HAD_sf"/>
</dbReference>
<feature type="transmembrane region" description="Helical" evidence="2">
    <location>
        <begin position="405"/>
        <end position="424"/>
    </location>
</feature>
<dbReference type="STRING" id="411473.RUMCAL_00052"/>
<dbReference type="HOGENOM" id="CLU_341573_0_0_9"/>
<dbReference type="EMBL" id="AWVF01000009">
    <property type="protein sequence ID" value="ERJ97554.1"/>
    <property type="molecule type" value="Genomic_DNA"/>
</dbReference>
<feature type="transmembrane region" description="Helical" evidence="2">
    <location>
        <begin position="377"/>
        <end position="399"/>
    </location>
</feature>
<feature type="transmembrane region" description="Helical" evidence="2">
    <location>
        <begin position="303"/>
        <end position="327"/>
    </location>
</feature>
<evidence type="ECO:0000313" key="4">
    <source>
        <dbReference type="Proteomes" id="UP000016662"/>
    </source>
</evidence>
<feature type="transmembrane region" description="Helical" evidence="2">
    <location>
        <begin position="836"/>
        <end position="854"/>
    </location>
</feature>
<evidence type="ECO:0000313" key="3">
    <source>
        <dbReference type="EMBL" id="ERJ97554.1"/>
    </source>
</evidence>
<feature type="transmembrane region" description="Helical" evidence="2">
    <location>
        <begin position="339"/>
        <end position="356"/>
    </location>
</feature>
<dbReference type="AlphaFoldDB" id="U2M753"/>
<protein>
    <submittedName>
        <fullName evidence="3">Uncharacterized protein</fullName>
    </submittedName>
</protein>
<dbReference type="InterPro" id="IPR023299">
    <property type="entry name" value="ATPase_P-typ_cyto_dom_N"/>
</dbReference>
<comment type="caution">
    <text evidence="3">The sequence shown here is derived from an EMBL/GenBank/DDBJ whole genome shotgun (WGS) entry which is preliminary data.</text>
</comment>
<feature type="region of interest" description="Disordered" evidence="1">
    <location>
        <begin position="82"/>
        <end position="103"/>
    </location>
</feature>
<evidence type="ECO:0000256" key="1">
    <source>
        <dbReference type="SAM" id="MobiDB-lite"/>
    </source>
</evidence>
<gene>
    <name evidence="3" type="ORF">RUMCAL_00052</name>
</gene>
<organism evidence="3 4">
    <name type="scientific">Ruminococcus callidus ATCC 27760</name>
    <dbReference type="NCBI Taxonomy" id="411473"/>
    <lineage>
        <taxon>Bacteria</taxon>
        <taxon>Bacillati</taxon>
        <taxon>Bacillota</taxon>
        <taxon>Clostridia</taxon>
        <taxon>Eubacteriales</taxon>
        <taxon>Oscillospiraceae</taxon>
        <taxon>Ruminococcus</taxon>
    </lineage>
</organism>
<dbReference type="GO" id="GO:0000166">
    <property type="term" value="F:nucleotide binding"/>
    <property type="evidence" value="ECO:0007669"/>
    <property type="project" value="InterPro"/>
</dbReference>
<keyword evidence="2" id="KW-1133">Transmembrane helix</keyword>
<accession>U2M753</accession>
<feature type="region of interest" description="Disordered" evidence="1">
    <location>
        <begin position="183"/>
        <end position="245"/>
    </location>
</feature>
<feature type="transmembrane region" description="Helical" evidence="2">
    <location>
        <begin position="803"/>
        <end position="824"/>
    </location>
</feature>
<evidence type="ECO:0000256" key="2">
    <source>
        <dbReference type="SAM" id="Phobius"/>
    </source>
</evidence>
<dbReference type="Gene3D" id="3.40.50.1000">
    <property type="entry name" value="HAD superfamily/HAD-like"/>
    <property type="match status" value="1"/>
</dbReference>
<dbReference type="eggNOG" id="COG2217">
    <property type="taxonomic scope" value="Bacteria"/>
</dbReference>